<dbReference type="SUPFAM" id="SSF52058">
    <property type="entry name" value="L domain-like"/>
    <property type="match status" value="1"/>
</dbReference>
<protein>
    <submittedName>
        <fullName evidence="1">Beta-1,3-glucan linked protein</fullName>
    </submittedName>
</protein>
<keyword evidence="2" id="KW-1185">Reference proteome</keyword>
<accession>A0ABR2GTG5</accession>
<name>A0ABR2GTG5_9EUKA</name>
<organism evidence="1 2">
    <name type="scientific">Tritrichomonas musculus</name>
    <dbReference type="NCBI Taxonomy" id="1915356"/>
    <lineage>
        <taxon>Eukaryota</taxon>
        <taxon>Metamonada</taxon>
        <taxon>Parabasalia</taxon>
        <taxon>Tritrichomonadida</taxon>
        <taxon>Tritrichomonadidae</taxon>
        <taxon>Tritrichomonas</taxon>
    </lineage>
</organism>
<proteinExistence type="predicted"/>
<evidence type="ECO:0000313" key="2">
    <source>
        <dbReference type="Proteomes" id="UP001470230"/>
    </source>
</evidence>
<gene>
    <name evidence="1" type="ORF">M9Y10_037578</name>
</gene>
<reference evidence="1 2" key="1">
    <citation type="submission" date="2024-04" db="EMBL/GenBank/DDBJ databases">
        <title>Tritrichomonas musculus Genome.</title>
        <authorList>
            <person name="Alves-Ferreira E."/>
            <person name="Grigg M."/>
            <person name="Lorenzi H."/>
            <person name="Galac M."/>
        </authorList>
    </citation>
    <scope>NUCLEOTIDE SEQUENCE [LARGE SCALE GENOMIC DNA]</scope>
    <source>
        <strain evidence="1 2">EAF2021</strain>
    </source>
</reference>
<dbReference type="Proteomes" id="UP001470230">
    <property type="component" value="Unassembled WGS sequence"/>
</dbReference>
<dbReference type="Pfam" id="PF13306">
    <property type="entry name" value="LRR_5"/>
    <property type="match status" value="1"/>
</dbReference>
<sequence>MNGKCVVRESSRGSGVFDVIVLAARGIASISIPPRIKVINDSAFENCERLETVTFESNSSLVSIKQRAFSCISGPERLVLPPSLKEADYSSFFYTKNTKVIEFLGKSVKIGLCCFSSCDNLSTVTFPNSDAISFGYGAMSDTPEDLEIHVRHQNGRHSTASSMTC</sequence>
<dbReference type="Gene3D" id="3.80.10.10">
    <property type="entry name" value="Ribonuclease Inhibitor"/>
    <property type="match status" value="1"/>
</dbReference>
<evidence type="ECO:0000313" key="1">
    <source>
        <dbReference type="EMBL" id="KAK8836642.1"/>
    </source>
</evidence>
<dbReference type="InterPro" id="IPR026906">
    <property type="entry name" value="LRR_5"/>
</dbReference>
<dbReference type="EMBL" id="JAPFFF010000064">
    <property type="protein sequence ID" value="KAK8836642.1"/>
    <property type="molecule type" value="Genomic_DNA"/>
</dbReference>
<dbReference type="InterPro" id="IPR032675">
    <property type="entry name" value="LRR_dom_sf"/>
</dbReference>
<comment type="caution">
    <text evidence="1">The sequence shown here is derived from an EMBL/GenBank/DDBJ whole genome shotgun (WGS) entry which is preliminary data.</text>
</comment>